<feature type="compositionally biased region" description="Low complexity" evidence="8">
    <location>
        <begin position="152"/>
        <end position="161"/>
    </location>
</feature>
<evidence type="ECO:0000256" key="3">
    <source>
        <dbReference type="ARBA" id="ARBA00022741"/>
    </source>
</evidence>
<dbReference type="PROSITE" id="PS00108">
    <property type="entry name" value="PROTEIN_KINASE_ST"/>
    <property type="match status" value="1"/>
</dbReference>
<dbReference type="InterPro" id="IPR011009">
    <property type="entry name" value="Kinase-like_dom_sf"/>
</dbReference>
<dbReference type="GO" id="GO:0007059">
    <property type="term" value="P:chromosome segregation"/>
    <property type="evidence" value="ECO:0007669"/>
    <property type="project" value="TreeGrafter"/>
</dbReference>
<keyword evidence="11" id="KW-1185">Reference proteome</keyword>
<evidence type="ECO:0000259" key="9">
    <source>
        <dbReference type="PROSITE" id="PS50011"/>
    </source>
</evidence>
<dbReference type="Pfam" id="PF00069">
    <property type="entry name" value="Pkinase"/>
    <property type="match status" value="1"/>
</dbReference>
<sequence>MDVRPPFVSMVRGNPKRTSSYFNYGNFHRPRLKYLGRKRPKVDPDGRSRVLPEISRNQKVTLHRRKSKTNEAKNQHQFDRLPKIGVSTAPAIESEIESQIQSEITEEFDLTVAEAEGHRLDPILWLHRFVYNSKREIVETRRKSRSTNDLMGSTGSTGSTGPVESAQPSYVLDNAVSWSALRSKLAQAKVTDAFTNLKFEIHGVTFTSLRIIGEGGYSTVYEVFDTDKTLRALKVVELTGLEASLRNDLLREIEFLLKFRGSDHVIQLIDHEHSTRSNGKESLYILMERGECDLSSILNQLNHKERLTPSKLRYYWEQMLEAVLVVHEKGIVHADLKPSNFILVRGQLKLIDFGFAGELPPGEEYLVRDCVVGTKAYISPESFAYFVIEEGAIDWEAMKGRQYHIKVGYKSDIWALGVILHQLVYQGAAPFSGIPGGKLGKFKALIDPDTQVEFEPVSDPNLLDTMRLCLIKNPEERADLQSLLKHPFLN</sequence>
<evidence type="ECO:0000256" key="2">
    <source>
        <dbReference type="ARBA" id="ARBA00022679"/>
    </source>
</evidence>
<keyword evidence="1 7" id="KW-0723">Serine/threonine-protein kinase</keyword>
<dbReference type="EMBL" id="VCGU01000459">
    <property type="protein sequence ID" value="TRY60926.1"/>
    <property type="molecule type" value="Genomic_DNA"/>
</dbReference>
<dbReference type="PANTHER" id="PTHR22974:SF21">
    <property type="entry name" value="DUAL SPECIFICITY PROTEIN KINASE TTK"/>
    <property type="match status" value="1"/>
</dbReference>
<dbReference type="STRING" id="6832.A0A553N665"/>
<dbReference type="InterPro" id="IPR017441">
    <property type="entry name" value="Protein_kinase_ATP_BS"/>
</dbReference>
<dbReference type="OrthoDB" id="20524at2759"/>
<dbReference type="PROSITE" id="PS00107">
    <property type="entry name" value="PROTEIN_KINASE_ATP"/>
    <property type="match status" value="1"/>
</dbReference>
<dbReference type="Proteomes" id="UP000318571">
    <property type="component" value="Chromosome 8"/>
</dbReference>
<evidence type="ECO:0000256" key="8">
    <source>
        <dbReference type="SAM" id="MobiDB-lite"/>
    </source>
</evidence>
<dbReference type="GO" id="GO:0005524">
    <property type="term" value="F:ATP binding"/>
    <property type="evidence" value="ECO:0007669"/>
    <property type="project" value="UniProtKB-UniRule"/>
</dbReference>
<protein>
    <recommendedName>
        <fullName evidence="9">Protein kinase domain-containing protein</fullName>
    </recommendedName>
</protein>
<evidence type="ECO:0000256" key="4">
    <source>
        <dbReference type="ARBA" id="ARBA00022777"/>
    </source>
</evidence>
<feature type="domain" description="Protein kinase" evidence="9">
    <location>
        <begin position="206"/>
        <end position="489"/>
    </location>
</feature>
<dbReference type="Gene3D" id="1.10.510.10">
    <property type="entry name" value="Transferase(Phosphotransferase) domain 1"/>
    <property type="match status" value="1"/>
</dbReference>
<dbReference type="SUPFAM" id="SSF56112">
    <property type="entry name" value="Protein kinase-like (PK-like)"/>
    <property type="match status" value="1"/>
</dbReference>
<keyword evidence="3 6" id="KW-0547">Nucleotide-binding</keyword>
<dbReference type="GO" id="GO:0004674">
    <property type="term" value="F:protein serine/threonine kinase activity"/>
    <property type="evidence" value="ECO:0007669"/>
    <property type="project" value="UniProtKB-KW"/>
</dbReference>
<feature type="binding site" evidence="6">
    <location>
        <position position="234"/>
    </location>
    <ligand>
        <name>ATP</name>
        <dbReference type="ChEBI" id="CHEBI:30616"/>
    </ligand>
</feature>
<evidence type="ECO:0000256" key="7">
    <source>
        <dbReference type="RuleBase" id="RU000304"/>
    </source>
</evidence>
<keyword evidence="5 6" id="KW-0067">ATP-binding</keyword>
<dbReference type="SMART" id="SM00220">
    <property type="entry name" value="S_TKc"/>
    <property type="match status" value="1"/>
</dbReference>
<evidence type="ECO:0000256" key="6">
    <source>
        <dbReference type="PROSITE-ProRule" id="PRU10141"/>
    </source>
</evidence>
<proteinExistence type="inferred from homology"/>
<keyword evidence="4" id="KW-0418">Kinase</keyword>
<dbReference type="AlphaFoldDB" id="A0A553N665"/>
<dbReference type="Gene3D" id="3.30.200.20">
    <property type="entry name" value="Phosphorylase Kinase, domain 1"/>
    <property type="match status" value="1"/>
</dbReference>
<accession>A0A553N665</accession>
<evidence type="ECO:0000313" key="10">
    <source>
        <dbReference type="EMBL" id="TRY60926.1"/>
    </source>
</evidence>
<keyword evidence="2" id="KW-0808">Transferase</keyword>
<dbReference type="FunFam" id="3.30.200.20:FF:000131">
    <property type="entry name" value="Dual specificity protein kinase TTK"/>
    <property type="match status" value="1"/>
</dbReference>
<dbReference type="InterPro" id="IPR000719">
    <property type="entry name" value="Prot_kinase_dom"/>
</dbReference>
<dbReference type="GO" id="GO:0000776">
    <property type="term" value="C:kinetochore"/>
    <property type="evidence" value="ECO:0007669"/>
    <property type="project" value="TreeGrafter"/>
</dbReference>
<dbReference type="GO" id="GO:0007094">
    <property type="term" value="P:mitotic spindle assembly checkpoint signaling"/>
    <property type="evidence" value="ECO:0007669"/>
    <property type="project" value="TreeGrafter"/>
</dbReference>
<dbReference type="GO" id="GO:0033316">
    <property type="term" value="P:meiotic spindle assembly checkpoint signaling"/>
    <property type="evidence" value="ECO:0007669"/>
    <property type="project" value="TreeGrafter"/>
</dbReference>
<dbReference type="PROSITE" id="PS50011">
    <property type="entry name" value="PROTEIN_KINASE_DOM"/>
    <property type="match status" value="1"/>
</dbReference>
<dbReference type="GO" id="GO:0004712">
    <property type="term" value="F:protein serine/threonine/tyrosine kinase activity"/>
    <property type="evidence" value="ECO:0007669"/>
    <property type="project" value="TreeGrafter"/>
</dbReference>
<evidence type="ECO:0000256" key="1">
    <source>
        <dbReference type="ARBA" id="ARBA00022527"/>
    </source>
</evidence>
<comment type="caution">
    <text evidence="10">The sequence shown here is derived from an EMBL/GenBank/DDBJ whole genome shotgun (WGS) entry which is preliminary data.</text>
</comment>
<feature type="region of interest" description="Disordered" evidence="8">
    <location>
        <begin position="141"/>
        <end position="164"/>
    </location>
</feature>
<comment type="similarity">
    <text evidence="7">Belongs to the protein kinase superfamily.</text>
</comment>
<dbReference type="PANTHER" id="PTHR22974">
    <property type="entry name" value="MIXED LINEAGE PROTEIN KINASE"/>
    <property type="match status" value="1"/>
</dbReference>
<dbReference type="GO" id="GO:0034501">
    <property type="term" value="P:protein localization to kinetochore"/>
    <property type="evidence" value="ECO:0007669"/>
    <property type="project" value="TreeGrafter"/>
</dbReference>
<dbReference type="GO" id="GO:0005634">
    <property type="term" value="C:nucleus"/>
    <property type="evidence" value="ECO:0007669"/>
    <property type="project" value="TreeGrafter"/>
</dbReference>
<evidence type="ECO:0000313" key="11">
    <source>
        <dbReference type="Proteomes" id="UP000318571"/>
    </source>
</evidence>
<organism evidence="10 11">
    <name type="scientific">Tigriopus californicus</name>
    <name type="common">Marine copepod</name>
    <dbReference type="NCBI Taxonomy" id="6832"/>
    <lineage>
        <taxon>Eukaryota</taxon>
        <taxon>Metazoa</taxon>
        <taxon>Ecdysozoa</taxon>
        <taxon>Arthropoda</taxon>
        <taxon>Crustacea</taxon>
        <taxon>Multicrustacea</taxon>
        <taxon>Hexanauplia</taxon>
        <taxon>Copepoda</taxon>
        <taxon>Harpacticoida</taxon>
        <taxon>Harpacticidae</taxon>
        <taxon>Tigriopus</taxon>
    </lineage>
</organism>
<reference evidence="10 11" key="1">
    <citation type="journal article" date="2018" name="Nat. Ecol. Evol.">
        <title>Genomic signatures of mitonuclear coevolution across populations of Tigriopus californicus.</title>
        <authorList>
            <person name="Barreto F.S."/>
            <person name="Watson E.T."/>
            <person name="Lima T.G."/>
            <person name="Willett C.S."/>
            <person name="Edmands S."/>
            <person name="Li W."/>
            <person name="Burton R.S."/>
        </authorList>
    </citation>
    <scope>NUCLEOTIDE SEQUENCE [LARGE SCALE GENOMIC DNA]</scope>
    <source>
        <strain evidence="10 11">San Diego</strain>
    </source>
</reference>
<evidence type="ECO:0000256" key="5">
    <source>
        <dbReference type="ARBA" id="ARBA00022840"/>
    </source>
</evidence>
<name>A0A553N665_TIGCA</name>
<dbReference type="InterPro" id="IPR008271">
    <property type="entry name" value="Ser/Thr_kinase_AS"/>
</dbReference>
<gene>
    <name evidence="10" type="ORF">TCAL_16321</name>
</gene>